<gene>
    <name evidence="2" type="ORF">A2669_01450</name>
</gene>
<comment type="caution">
    <text evidence="2">The sequence shown here is derived from an EMBL/GenBank/DDBJ whole genome shotgun (WGS) entry which is preliminary data.</text>
</comment>
<feature type="region of interest" description="Disordered" evidence="1">
    <location>
        <begin position="1"/>
        <end position="92"/>
    </location>
</feature>
<evidence type="ECO:0000256" key="1">
    <source>
        <dbReference type="SAM" id="MobiDB-lite"/>
    </source>
</evidence>
<organism evidence="2 3">
    <name type="scientific">Candidatus Yanofskybacteria bacterium RIFCSPHIGHO2_01_FULL_48_25b</name>
    <dbReference type="NCBI Taxonomy" id="1802672"/>
    <lineage>
        <taxon>Bacteria</taxon>
        <taxon>Candidatus Yanofskyibacteriota</taxon>
    </lineage>
</organism>
<reference evidence="2 3" key="1">
    <citation type="journal article" date="2016" name="Nat. Commun.">
        <title>Thousands of microbial genomes shed light on interconnected biogeochemical processes in an aquifer system.</title>
        <authorList>
            <person name="Anantharaman K."/>
            <person name="Brown C.T."/>
            <person name="Hug L.A."/>
            <person name="Sharon I."/>
            <person name="Castelle C.J."/>
            <person name="Probst A.J."/>
            <person name="Thomas B.C."/>
            <person name="Singh A."/>
            <person name="Wilkins M.J."/>
            <person name="Karaoz U."/>
            <person name="Brodie E.L."/>
            <person name="Williams K.H."/>
            <person name="Hubbard S.S."/>
            <person name="Banfield J.F."/>
        </authorList>
    </citation>
    <scope>NUCLEOTIDE SEQUENCE [LARGE SCALE GENOMIC DNA]</scope>
</reference>
<accession>A0A1F8EZY0</accession>
<name>A0A1F8EZY0_9BACT</name>
<dbReference type="AlphaFoldDB" id="A0A1F8EZY0"/>
<sequence>MPPPLRSSPTESSTVRRHRLPVRLLPELPPPGHQPQPPALPPRLHALRGLQHGHEHEAQQPVRPGEPPALPEPLLALPPVRPRVPQARHPLGGRVAARLPVRRHRLPVLRVPQVPPERRDDEDDEQVASLPYQYPLGKVNAMYHPYPGWYIRYPVFLWAPPTVRVSLVPDAINWLDTCQPV</sequence>
<proteinExistence type="predicted"/>
<evidence type="ECO:0000313" key="3">
    <source>
        <dbReference type="Proteomes" id="UP000177605"/>
    </source>
</evidence>
<evidence type="ECO:0000313" key="2">
    <source>
        <dbReference type="EMBL" id="OGN06413.1"/>
    </source>
</evidence>
<dbReference type="Proteomes" id="UP000177605">
    <property type="component" value="Unassembled WGS sequence"/>
</dbReference>
<feature type="compositionally biased region" description="Pro residues" evidence="1">
    <location>
        <begin position="27"/>
        <end position="41"/>
    </location>
</feature>
<dbReference type="EMBL" id="MGJM01000014">
    <property type="protein sequence ID" value="OGN06413.1"/>
    <property type="molecule type" value="Genomic_DNA"/>
</dbReference>
<protein>
    <submittedName>
        <fullName evidence="2">Uncharacterized protein</fullName>
    </submittedName>
</protein>